<feature type="transmembrane region" description="Helical" evidence="2">
    <location>
        <begin position="76"/>
        <end position="98"/>
    </location>
</feature>
<feature type="transmembrane region" description="Helical" evidence="2">
    <location>
        <begin position="280"/>
        <end position="311"/>
    </location>
</feature>
<accession>A0A9W6L3F4</accession>
<dbReference type="Pfam" id="PF07158">
    <property type="entry name" value="MatC_N"/>
    <property type="match status" value="1"/>
</dbReference>
<feature type="transmembrane region" description="Helical" evidence="2">
    <location>
        <begin position="175"/>
        <end position="195"/>
    </location>
</feature>
<feature type="transmembrane region" description="Helical" evidence="2">
    <location>
        <begin position="323"/>
        <end position="340"/>
    </location>
</feature>
<evidence type="ECO:0000313" key="5">
    <source>
        <dbReference type="Proteomes" id="UP001143463"/>
    </source>
</evidence>
<evidence type="ECO:0000259" key="3">
    <source>
        <dbReference type="Pfam" id="PF07158"/>
    </source>
</evidence>
<evidence type="ECO:0000256" key="2">
    <source>
        <dbReference type="SAM" id="Phobius"/>
    </source>
</evidence>
<evidence type="ECO:0000313" key="4">
    <source>
        <dbReference type="EMBL" id="GLL12363.1"/>
    </source>
</evidence>
<feature type="transmembrane region" description="Helical" evidence="2">
    <location>
        <begin position="361"/>
        <end position="388"/>
    </location>
</feature>
<feature type="region of interest" description="Disordered" evidence="1">
    <location>
        <begin position="217"/>
        <end position="256"/>
    </location>
</feature>
<keyword evidence="2" id="KW-1133">Transmembrane helix</keyword>
<name>A0A9W6L3F4_9PSEU</name>
<dbReference type="EMBL" id="BSFQ01000013">
    <property type="protein sequence ID" value="GLL12363.1"/>
    <property type="molecule type" value="Genomic_DNA"/>
</dbReference>
<feature type="transmembrane region" description="Helical" evidence="2">
    <location>
        <begin position="444"/>
        <end position="465"/>
    </location>
</feature>
<evidence type="ECO:0000256" key="1">
    <source>
        <dbReference type="SAM" id="MobiDB-lite"/>
    </source>
</evidence>
<sequence>MSPDLIALLVLAVVFVVATLRPVNMGAVALVAAFIVGTAVAGESASDVIAGFPGDLFVILVGVTYLFAIAKRNGTVDWLVAVAVRLVGGRVVLIPWVMFGVCAAITAAGAVSPAAVAIIAPVGLGFAARYRISPLLMGIMVVQGASAGSFSPIGIFGGIVNGVVARNGLDADPGVLFLATFGFNVVLAVIAFLVFGGRELAGRPRVELGDDAVDASRRATHPPARPHGLVGSGPTVLAASDGTGGPGSTTGGTGTRTAAAEPAVLVAERPRLGIQQAGTLAGLVGLVLGALVFDLDVGFVAITVAVVLTLAFPKTSKDAVNEVSWGAVLLIGGIVTYVALLERMGTIQALGDSVAGIGTPLLAALVICLIGAVVSAFASTTGILGALIPLAVPFLAAGSVSAVGLIAALAISASVVDSSPFSTNGALVVANSAEQERERVFRRLMVWGMSLVVIAPLVSWALLVVPF</sequence>
<dbReference type="RefSeq" id="WP_037045642.1">
    <property type="nucleotide sequence ID" value="NZ_BAAAUZ010000077.1"/>
</dbReference>
<dbReference type="Proteomes" id="UP001143463">
    <property type="component" value="Unassembled WGS sequence"/>
</dbReference>
<feature type="transmembrane region" description="Helical" evidence="2">
    <location>
        <begin position="135"/>
        <end position="155"/>
    </location>
</feature>
<feature type="transmembrane region" description="Helical" evidence="2">
    <location>
        <begin position="104"/>
        <end position="128"/>
    </location>
</feature>
<feature type="compositionally biased region" description="Gly residues" evidence="1">
    <location>
        <begin position="242"/>
        <end position="254"/>
    </location>
</feature>
<keyword evidence="2" id="KW-0472">Membrane</keyword>
<reference evidence="4" key="1">
    <citation type="journal article" date="2014" name="Int. J. Syst. Evol. Microbiol.">
        <title>Complete genome sequence of Corynebacterium casei LMG S-19264T (=DSM 44701T), isolated from a smear-ripened cheese.</title>
        <authorList>
            <consortium name="US DOE Joint Genome Institute (JGI-PGF)"/>
            <person name="Walter F."/>
            <person name="Albersmeier A."/>
            <person name="Kalinowski J."/>
            <person name="Ruckert C."/>
        </authorList>
    </citation>
    <scope>NUCLEOTIDE SEQUENCE</scope>
    <source>
        <strain evidence="4">VKM Ac-1069</strain>
    </source>
</reference>
<reference evidence="4" key="2">
    <citation type="submission" date="2023-01" db="EMBL/GenBank/DDBJ databases">
        <authorList>
            <person name="Sun Q."/>
            <person name="Evtushenko L."/>
        </authorList>
    </citation>
    <scope>NUCLEOTIDE SEQUENCE</scope>
    <source>
        <strain evidence="4">VKM Ac-1069</strain>
    </source>
</reference>
<dbReference type="InterPro" id="IPR009827">
    <property type="entry name" value="MatC_N"/>
</dbReference>
<protein>
    <recommendedName>
        <fullName evidence="3">Dicarboxylate carrier MatC N-terminal domain-containing protein</fullName>
    </recommendedName>
</protein>
<proteinExistence type="predicted"/>
<gene>
    <name evidence="4" type="ORF">GCM10017577_35040</name>
</gene>
<dbReference type="AlphaFoldDB" id="A0A9W6L3F4"/>
<comment type="caution">
    <text evidence="4">The sequence shown here is derived from an EMBL/GenBank/DDBJ whole genome shotgun (WGS) entry which is preliminary data.</text>
</comment>
<keyword evidence="2" id="KW-0812">Transmembrane</keyword>
<feature type="transmembrane region" description="Helical" evidence="2">
    <location>
        <begin position="49"/>
        <end position="69"/>
    </location>
</feature>
<organism evidence="4 5">
    <name type="scientific">Pseudonocardia halophobica</name>
    <dbReference type="NCBI Taxonomy" id="29401"/>
    <lineage>
        <taxon>Bacteria</taxon>
        <taxon>Bacillati</taxon>
        <taxon>Actinomycetota</taxon>
        <taxon>Actinomycetes</taxon>
        <taxon>Pseudonocardiales</taxon>
        <taxon>Pseudonocardiaceae</taxon>
        <taxon>Pseudonocardia</taxon>
    </lineage>
</organism>
<keyword evidence="5" id="KW-1185">Reference proteome</keyword>
<feature type="domain" description="Dicarboxylate carrier MatC N-terminal" evidence="3">
    <location>
        <begin position="1"/>
        <end position="149"/>
    </location>
</feature>
<feature type="transmembrane region" description="Helical" evidence="2">
    <location>
        <begin position="394"/>
        <end position="416"/>
    </location>
</feature>